<gene>
    <name evidence="2" type="ORF">D6Z83_23705</name>
    <name evidence="3" type="ORF">EBE87_27125</name>
</gene>
<dbReference type="Proteomes" id="UP000278036">
    <property type="component" value="Unassembled WGS sequence"/>
</dbReference>
<keyword evidence="4" id="KW-1185">Reference proteome</keyword>
<evidence type="ECO:0000313" key="4">
    <source>
        <dbReference type="Proteomes" id="UP000274097"/>
    </source>
</evidence>
<dbReference type="OrthoDB" id="9554079at2"/>
<sequence>MTDDDSKPLPTTGTSESAAWFRAELEALGQTQAGFAKWMKRRGDDRPLANIERHIRRMASGANRVSGEMRVILNMMRKGVAKAEKAAQARAAQKSSGSEQIPSGADHEGSEQAAPGPNGR</sequence>
<evidence type="ECO:0000256" key="1">
    <source>
        <dbReference type="SAM" id="MobiDB-lite"/>
    </source>
</evidence>
<name>A0A3A9JDU2_9PROT</name>
<dbReference type="Proteomes" id="UP000274097">
    <property type="component" value="Unassembled WGS sequence"/>
</dbReference>
<evidence type="ECO:0000313" key="3">
    <source>
        <dbReference type="EMBL" id="RMI15137.1"/>
    </source>
</evidence>
<dbReference type="EMBL" id="RAQU01000232">
    <property type="protein sequence ID" value="RKK01674.1"/>
    <property type="molecule type" value="Genomic_DNA"/>
</dbReference>
<protein>
    <submittedName>
        <fullName evidence="2">Uncharacterized protein</fullName>
    </submittedName>
</protein>
<proteinExistence type="predicted"/>
<comment type="caution">
    <text evidence="2">The sequence shown here is derived from an EMBL/GenBank/DDBJ whole genome shotgun (WGS) entry which is preliminary data.</text>
</comment>
<feature type="region of interest" description="Disordered" evidence="1">
    <location>
        <begin position="81"/>
        <end position="120"/>
    </location>
</feature>
<dbReference type="RefSeq" id="WP_120640649.1">
    <property type="nucleotide sequence ID" value="NZ_RAQU01000232.1"/>
</dbReference>
<organism evidence="2 5">
    <name type="scientific">Teichococcus wenyumeiae</name>
    <dbReference type="NCBI Taxonomy" id="2478470"/>
    <lineage>
        <taxon>Bacteria</taxon>
        <taxon>Pseudomonadati</taxon>
        <taxon>Pseudomonadota</taxon>
        <taxon>Alphaproteobacteria</taxon>
        <taxon>Acetobacterales</taxon>
        <taxon>Roseomonadaceae</taxon>
        <taxon>Roseomonas</taxon>
    </lineage>
</organism>
<evidence type="ECO:0000313" key="5">
    <source>
        <dbReference type="Proteomes" id="UP000278036"/>
    </source>
</evidence>
<evidence type="ECO:0000313" key="2">
    <source>
        <dbReference type="EMBL" id="RKK01674.1"/>
    </source>
</evidence>
<dbReference type="InParanoid" id="A0A3A9JDU2"/>
<dbReference type="AlphaFoldDB" id="A0A3A9JDU2"/>
<accession>A0A3A9JDU2</accession>
<reference evidence="2 5" key="1">
    <citation type="submission" date="2018-09" db="EMBL/GenBank/DDBJ databases">
        <title>Roseomonas sp. nov., isolated from feces of Tibetan antelopes in the Qinghai-Tibet plateau, China.</title>
        <authorList>
            <person name="Tian Z."/>
        </authorList>
    </citation>
    <scope>NUCLEOTIDE SEQUENCE [LARGE SCALE GENOMIC DNA]</scope>
    <source>
        <strain evidence="3 4">Z23</strain>
        <strain evidence="2 5">Z24</strain>
    </source>
</reference>
<dbReference type="EMBL" id="RFLX01000080">
    <property type="protein sequence ID" value="RMI15137.1"/>
    <property type="molecule type" value="Genomic_DNA"/>
</dbReference>